<evidence type="ECO:0000256" key="1">
    <source>
        <dbReference type="ARBA" id="ARBA00007806"/>
    </source>
</evidence>
<dbReference type="InterPro" id="IPR033403">
    <property type="entry name" value="DUF5110"/>
</dbReference>
<name>A0A173VHS1_9FIRM</name>
<gene>
    <name evidence="6" type="primary">yicI_5</name>
    <name evidence="6" type="ORF">ERS852572_03016</name>
</gene>
<evidence type="ECO:0000313" key="6">
    <source>
        <dbReference type="EMBL" id="CUN26733.1"/>
    </source>
</evidence>
<keyword evidence="2 6" id="KW-0378">Hydrolase</keyword>
<feature type="domain" description="Glycoside hydrolase family 31 TIM barrel" evidence="3">
    <location>
        <begin position="194"/>
        <end position="497"/>
    </location>
</feature>
<dbReference type="GO" id="GO:0061634">
    <property type="term" value="F:alpha-D-xyloside xylohydrolase"/>
    <property type="evidence" value="ECO:0007669"/>
    <property type="project" value="UniProtKB-EC"/>
</dbReference>
<dbReference type="PaxDb" id="166486-ERS852572_03016"/>
<dbReference type="Gene3D" id="2.60.40.1180">
    <property type="entry name" value="Golgi alpha-mannosidase II"/>
    <property type="match status" value="2"/>
</dbReference>
<protein>
    <submittedName>
        <fullName evidence="6">Alpha-xylosidase</fullName>
        <ecNumber evidence="6">3.2.1.177</ecNumber>
    </submittedName>
</protein>
<evidence type="ECO:0000256" key="2">
    <source>
        <dbReference type="RuleBase" id="RU361185"/>
    </source>
</evidence>
<reference evidence="6 7" key="1">
    <citation type="submission" date="2015-09" db="EMBL/GenBank/DDBJ databases">
        <authorList>
            <consortium name="Pathogen Informatics"/>
        </authorList>
    </citation>
    <scope>NUCLEOTIDE SEQUENCE [LARGE SCALE GENOMIC DNA]</scope>
    <source>
        <strain evidence="6 7">2789STDY5834960</strain>
    </source>
</reference>
<dbReference type="InterPro" id="IPR051816">
    <property type="entry name" value="Glycosyl_Hydrolase_31"/>
</dbReference>
<dbReference type="PANTHER" id="PTHR43863">
    <property type="entry name" value="HYDROLASE, PUTATIVE (AFU_ORTHOLOGUE AFUA_1G03140)-RELATED"/>
    <property type="match status" value="1"/>
</dbReference>
<feature type="domain" description="DUF5110" evidence="4">
    <location>
        <begin position="623"/>
        <end position="692"/>
    </location>
</feature>
<feature type="domain" description="Glycosyl hydrolase family 31 C-terminal" evidence="5">
    <location>
        <begin position="506"/>
        <end position="606"/>
    </location>
</feature>
<dbReference type="EC" id="3.2.1.177" evidence="6"/>
<dbReference type="Gene3D" id="2.60.40.1760">
    <property type="entry name" value="glycosyl hydrolase (family 31)"/>
    <property type="match status" value="1"/>
</dbReference>
<dbReference type="InterPro" id="IPR013780">
    <property type="entry name" value="Glyco_hydro_b"/>
</dbReference>
<organism evidence="6 7">
    <name type="scientific">Roseburia intestinalis</name>
    <dbReference type="NCBI Taxonomy" id="166486"/>
    <lineage>
        <taxon>Bacteria</taxon>
        <taxon>Bacillati</taxon>
        <taxon>Bacillota</taxon>
        <taxon>Clostridia</taxon>
        <taxon>Lachnospirales</taxon>
        <taxon>Lachnospiraceae</taxon>
        <taxon>Roseburia</taxon>
    </lineage>
</organism>
<dbReference type="Pfam" id="PF21365">
    <property type="entry name" value="Glyco_hydro_31_3rd"/>
    <property type="match status" value="1"/>
</dbReference>
<sequence>MKQQFICERRPKADPRNIVLGKNYRITFLTDRLVRFEYNESGAFVDEASQVIWYRDLEEVPFEIKQKNNFLEIQTKSIRIRYDERAFDESILSVKLKKPDNGCDLEWYYGRKEDRNLFGTARTLDEADGRIRLEKGILSRDGFAVLDDSKTILLTEDGWIKERKQGGEDFYLFAYGHDYRGAVKDFFRVTGRVPMLPKYALGNWWSRYYEYSQDEYQRLMDRFLAEKIPFSVAVIDMDWHITDIDKKYGSGWTGYTWNRDLFPDPGSFMDNLHDRGMKVTLNVHPALGIRECESMYKEMAEAMGMDPAAGEPVEFDITDPEFLENYFEIVHHPLEEEGVDFWWLDWQQGGHTAVKELDPLWMLNHYHYLDSGRDGKRKMTFSRYAGPGSHRYPVGFSGDTVVTWESLDFQPYFTATASNIGYGWWSHDIGGHMLGIRSDVMEARWYELGTFSPINRLHSTKMSFSGKEPWNFRPEVEHAMGEALRLRHQLLPYIYTMNYLAYKEYRPVIAPMYYDYPEKEQAYPVQDHSFVEGVSNNQYLFGTDMIVAPITSDQIASLNQGKVKAWIPEGCYHDFFTGLIYKGEKVMWMFRGINSIPVLVKAGGIIPMQKELFGKDFLKNPEELIIRVYGGADGNYTHYEDDGETEDYKDGRSCCFTSMHFDWERGAFTIEGAAGQTDLIPEFRDYTVELCGVKEAVPKVYISGKKIKITYEYQWKKGCIRIHIPKVSVDEKVEIVFEQKLTLNDNHTLERVYDLLNQAQDSNLAKESAYRLLSSGKNLADILGELETTNLKKEIRLAVIEIMTADL</sequence>
<dbReference type="GO" id="GO:0005975">
    <property type="term" value="P:carbohydrate metabolic process"/>
    <property type="evidence" value="ECO:0007669"/>
    <property type="project" value="InterPro"/>
</dbReference>
<proteinExistence type="inferred from homology"/>
<dbReference type="OrthoDB" id="176168at2"/>
<keyword evidence="2 6" id="KW-0326">Glycosidase</keyword>
<dbReference type="STRING" id="166486.ERS852572_03016"/>
<dbReference type="InterPro" id="IPR048395">
    <property type="entry name" value="Glyco_hydro_31_C"/>
</dbReference>
<accession>A0A173VHS1</accession>
<evidence type="ECO:0000259" key="5">
    <source>
        <dbReference type="Pfam" id="PF21365"/>
    </source>
</evidence>
<dbReference type="AlphaFoldDB" id="A0A173VHS1"/>
<dbReference type="PANTHER" id="PTHR43863:SF2">
    <property type="entry name" value="MALTASE-GLUCOAMYLASE"/>
    <property type="match status" value="1"/>
</dbReference>
<evidence type="ECO:0000259" key="3">
    <source>
        <dbReference type="Pfam" id="PF01055"/>
    </source>
</evidence>
<dbReference type="Gene3D" id="3.20.20.80">
    <property type="entry name" value="Glycosidases"/>
    <property type="match status" value="1"/>
</dbReference>
<dbReference type="SUPFAM" id="SSF51445">
    <property type="entry name" value="(Trans)glycosidases"/>
    <property type="match status" value="1"/>
</dbReference>
<dbReference type="Proteomes" id="UP000095350">
    <property type="component" value="Unassembled WGS sequence"/>
</dbReference>
<dbReference type="InterPro" id="IPR017853">
    <property type="entry name" value="GH"/>
</dbReference>
<evidence type="ECO:0000259" key="4">
    <source>
        <dbReference type="Pfam" id="PF17137"/>
    </source>
</evidence>
<dbReference type="RefSeq" id="WP_055195448.1">
    <property type="nucleotide sequence ID" value="NZ_CABIYH010000026.1"/>
</dbReference>
<evidence type="ECO:0000313" key="7">
    <source>
        <dbReference type="Proteomes" id="UP000095350"/>
    </source>
</evidence>
<dbReference type="InterPro" id="IPR000322">
    <property type="entry name" value="Glyco_hydro_31_TIM"/>
</dbReference>
<dbReference type="SUPFAM" id="SSF51011">
    <property type="entry name" value="Glycosyl hydrolase domain"/>
    <property type="match status" value="1"/>
</dbReference>
<dbReference type="EMBL" id="CYXZ01000026">
    <property type="protein sequence ID" value="CUN26733.1"/>
    <property type="molecule type" value="Genomic_DNA"/>
</dbReference>
<dbReference type="CDD" id="cd06595">
    <property type="entry name" value="GH31_u1"/>
    <property type="match status" value="1"/>
</dbReference>
<dbReference type="Pfam" id="PF17137">
    <property type="entry name" value="DUF5110"/>
    <property type="match status" value="1"/>
</dbReference>
<comment type="similarity">
    <text evidence="1 2">Belongs to the glycosyl hydrolase 31 family.</text>
</comment>
<dbReference type="Pfam" id="PF01055">
    <property type="entry name" value="Glyco_hydro_31_2nd"/>
    <property type="match status" value="1"/>
</dbReference>